<protein>
    <recommendedName>
        <fullName evidence="13">Serine hydroxymethyltransferase</fullName>
        <shortName evidence="13">SHMT</shortName>
        <shortName evidence="13">Serine methylase</shortName>
        <ecNumber evidence="13">2.1.2.1</ecNumber>
    </recommendedName>
</protein>
<dbReference type="SUPFAM" id="SSF53383">
    <property type="entry name" value="PLP-dependent transferases"/>
    <property type="match status" value="1"/>
</dbReference>
<keyword evidence="9 13" id="KW-0808">Transferase</keyword>
<dbReference type="UniPathway" id="UPA00288">
    <property type="reaction ID" value="UER01023"/>
</dbReference>
<dbReference type="GO" id="GO:0008168">
    <property type="term" value="F:methyltransferase activity"/>
    <property type="evidence" value="ECO:0007669"/>
    <property type="project" value="UniProtKB-KW"/>
</dbReference>
<dbReference type="PROSITE" id="PS00096">
    <property type="entry name" value="SHMT"/>
    <property type="match status" value="1"/>
</dbReference>
<dbReference type="EMBL" id="VYQA01000002">
    <property type="protein sequence ID" value="KAA9032894.1"/>
    <property type="molecule type" value="Genomic_DNA"/>
</dbReference>
<dbReference type="GO" id="GO:0004372">
    <property type="term" value="F:glycine hydroxymethyltransferase activity"/>
    <property type="evidence" value="ECO:0007669"/>
    <property type="project" value="UniProtKB-UniRule"/>
</dbReference>
<comment type="subunit">
    <text evidence="5 13">Homodimer.</text>
</comment>
<keyword evidence="8 13" id="KW-0028">Amino-acid biosynthesis</keyword>
<dbReference type="CDD" id="cd00378">
    <property type="entry name" value="SHMT"/>
    <property type="match status" value="1"/>
</dbReference>
<dbReference type="Gene3D" id="3.40.640.10">
    <property type="entry name" value="Type I PLP-dependent aspartate aminotransferase-like (Major domain)"/>
    <property type="match status" value="1"/>
</dbReference>
<dbReference type="GO" id="GO:0032259">
    <property type="term" value="P:methylation"/>
    <property type="evidence" value="ECO:0007669"/>
    <property type="project" value="UniProtKB-KW"/>
</dbReference>
<accession>A0A5J5I9L4</accession>
<dbReference type="InterPro" id="IPR049943">
    <property type="entry name" value="Ser_HO-MeTrfase-like"/>
</dbReference>
<evidence type="ECO:0000313" key="17">
    <source>
        <dbReference type="EMBL" id="KAA9032894.1"/>
    </source>
</evidence>
<evidence type="ECO:0000256" key="10">
    <source>
        <dbReference type="ARBA" id="ARBA00022898"/>
    </source>
</evidence>
<feature type="modified residue" description="N6-(pyridoxal phosphate)lysine" evidence="13 14">
    <location>
        <position position="241"/>
    </location>
</feature>
<evidence type="ECO:0000256" key="14">
    <source>
        <dbReference type="PIRSR" id="PIRSR000412-50"/>
    </source>
</evidence>
<dbReference type="InterPro" id="IPR015422">
    <property type="entry name" value="PyrdxlP-dep_Trfase_small"/>
</dbReference>
<gene>
    <name evidence="13" type="primary">glyA</name>
    <name evidence="17" type="ORF">F4U95_02490</name>
    <name evidence="16" type="ORF">F4U96_02490</name>
</gene>
<comment type="similarity">
    <text evidence="4 13">Belongs to the SHMT family.</text>
</comment>
<dbReference type="GO" id="GO:0050413">
    <property type="term" value="F:D-alanine 2-hydroxymethyltransferase activity"/>
    <property type="evidence" value="ECO:0007669"/>
    <property type="project" value="UniProtKB-EC"/>
</dbReference>
<comment type="catalytic activity">
    <reaction evidence="11">
        <text>(6R)-5,10-methylene-5,6,7,8-tetrahydrofolate + D-alanine + H2O = 2-methylserine + (6S)-5,6,7,8-tetrahydrofolate</text>
        <dbReference type="Rhea" id="RHEA:10064"/>
        <dbReference type="ChEBI" id="CHEBI:15377"/>
        <dbReference type="ChEBI" id="CHEBI:15636"/>
        <dbReference type="ChEBI" id="CHEBI:57416"/>
        <dbReference type="ChEBI" id="CHEBI:57453"/>
        <dbReference type="ChEBI" id="CHEBI:58275"/>
        <dbReference type="EC" id="2.1.2.7"/>
    </reaction>
</comment>
<dbReference type="PANTHER" id="PTHR11680:SF35">
    <property type="entry name" value="SERINE HYDROXYMETHYLTRANSFERASE 1"/>
    <property type="match status" value="1"/>
</dbReference>
<dbReference type="GO" id="GO:0019264">
    <property type="term" value="P:glycine biosynthetic process from serine"/>
    <property type="evidence" value="ECO:0007669"/>
    <property type="project" value="UniProtKB-UniRule"/>
</dbReference>
<dbReference type="EMBL" id="VYQB01000002">
    <property type="protein sequence ID" value="KAA9020568.1"/>
    <property type="molecule type" value="Genomic_DNA"/>
</dbReference>
<comment type="function">
    <text evidence="13">Catalyzes the reversible interconversion of serine and glycine with tetrahydrofolate (THF) serving as the one-carbon carrier. This reaction serves as the major source of one-carbon groups required for the biosynthesis of purines, thymidylate, methionine, and other important biomolecules. Also exhibits THF-independent aldolase activity toward beta-hydroxyamino acids, producing glycine and aldehydes, via a retro-aldol mechanism.</text>
</comment>
<evidence type="ECO:0000256" key="5">
    <source>
        <dbReference type="ARBA" id="ARBA00011738"/>
    </source>
</evidence>
<dbReference type="UniPathway" id="UPA00193"/>
<feature type="domain" description="Serine hydroxymethyltransferase-like" evidence="15">
    <location>
        <begin position="20"/>
        <end position="396"/>
    </location>
</feature>
<comment type="pathway">
    <text evidence="13">One-carbon metabolism; tetrahydrofolate interconversion.</text>
</comment>
<keyword evidence="19" id="KW-1185">Reference proteome</keyword>
<dbReference type="InterPro" id="IPR015424">
    <property type="entry name" value="PyrdxlP-dep_Trfase"/>
</dbReference>
<dbReference type="Gene3D" id="3.90.1150.10">
    <property type="entry name" value="Aspartate Aminotransferase, domain 1"/>
    <property type="match status" value="1"/>
</dbReference>
<proteinExistence type="inferred from homology"/>
<feature type="binding site" evidence="13">
    <location>
        <position position="256"/>
    </location>
    <ligand>
        <name>(6S)-5,6,7,8-tetrahydrofolate</name>
        <dbReference type="ChEBI" id="CHEBI:57453"/>
    </ligand>
</feature>
<dbReference type="HAMAP" id="MF_00051">
    <property type="entry name" value="SHMT"/>
    <property type="match status" value="1"/>
</dbReference>
<reference evidence="18 19" key="1">
    <citation type="submission" date="2019-09" db="EMBL/GenBank/DDBJ databases">
        <authorList>
            <person name="Feng G."/>
        </authorList>
    </citation>
    <scope>NUCLEOTIDE SEQUENCE [LARGE SCALE GENOMIC DNA]</scope>
    <source>
        <strain evidence="17 18">KACC 19283</strain>
        <strain evidence="16 19">KACC 19284</strain>
    </source>
</reference>
<dbReference type="InterPro" id="IPR001085">
    <property type="entry name" value="Ser_HO-MeTrfase"/>
</dbReference>
<dbReference type="GO" id="GO:0035999">
    <property type="term" value="P:tetrahydrofolate interconversion"/>
    <property type="evidence" value="ECO:0007669"/>
    <property type="project" value="UniProtKB-UniRule"/>
</dbReference>
<dbReference type="NCBIfam" id="NF000586">
    <property type="entry name" value="PRK00011.1"/>
    <property type="match status" value="1"/>
</dbReference>
<evidence type="ECO:0000313" key="18">
    <source>
        <dbReference type="Proteomes" id="UP000325933"/>
    </source>
</evidence>
<dbReference type="InterPro" id="IPR039429">
    <property type="entry name" value="SHMT-like_dom"/>
</dbReference>
<feature type="binding site" evidence="13">
    <location>
        <begin position="136"/>
        <end position="138"/>
    </location>
    <ligand>
        <name>(6S)-5,6,7,8-tetrahydrofolate</name>
        <dbReference type="ChEBI" id="CHEBI:57453"/>
    </ligand>
</feature>
<dbReference type="EC" id="2.1.2.1" evidence="13"/>
<evidence type="ECO:0000256" key="11">
    <source>
        <dbReference type="ARBA" id="ARBA00051216"/>
    </source>
</evidence>
<dbReference type="RefSeq" id="WP_150424456.1">
    <property type="nucleotide sequence ID" value="NZ_VYQA01000002.1"/>
</dbReference>
<comment type="subcellular location">
    <subcellularLocation>
        <location evidence="3 13">Cytoplasm</location>
    </subcellularLocation>
</comment>
<dbReference type="FunFam" id="3.90.1150.10:FF:000003">
    <property type="entry name" value="Serine hydroxymethyltransferase"/>
    <property type="match status" value="1"/>
</dbReference>
<comment type="cofactor">
    <cofactor evidence="2 13 14">
        <name>pyridoxal 5'-phosphate</name>
        <dbReference type="ChEBI" id="CHEBI:597326"/>
    </cofactor>
</comment>
<evidence type="ECO:0000256" key="4">
    <source>
        <dbReference type="ARBA" id="ARBA00006376"/>
    </source>
</evidence>
<evidence type="ECO:0000313" key="19">
    <source>
        <dbReference type="Proteomes" id="UP000326364"/>
    </source>
</evidence>
<evidence type="ECO:0000259" key="15">
    <source>
        <dbReference type="Pfam" id="PF00464"/>
    </source>
</evidence>
<comment type="function">
    <text evidence="12">Catalyzes the reversible interconversion of alpha-methyl-L-serine to D-alanine with tetrahydrofolate (THF) serving as the one-carbon carrier. Cannot use alpha-methyl-D-serine, L-serine, D-serine or L-alanine.</text>
</comment>
<keyword evidence="6 13" id="KW-0963">Cytoplasm</keyword>
<evidence type="ECO:0000256" key="13">
    <source>
        <dbReference type="HAMAP-Rule" id="MF_00051"/>
    </source>
</evidence>
<comment type="caution">
    <text evidence="17">The sequence shown here is derived from an EMBL/GenBank/DDBJ whole genome shotgun (WGS) entry which is preliminary data.</text>
</comment>
<evidence type="ECO:0000256" key="1">
    <source>
        <dbReference type="ARBA" id="ARBA00001528"/>
    </source>
</evidence>
<evidence type="ECO:0000256" key="2">
    <source>
        <dbReference type="ARBA" id="ARBA00001933"/>
    </source>
</evidence>
<keyword evidence="10 13" id="KW-0663">Pyridoxal phosphate</keyword>
<sequence length="432" mass="46565">MSTDTLSPIRQAGFFSEDLASADPEIFGAIGNELKRQQDKIELIASENIVSKAVLEAAGSIFTNKYAEGYPGKRYYGGCEYADVVETLAIERAKQLFGAQFANVQPNSGSQMNQAVFLALLQPGDVFMGLDLSSGGHLTHGSPVNMSGKWFKPVAYGVRPDDHTIDMDEVARIARENKPKLIICGGTAYSRVWDFKRFREIADEVGAYLLADMSHFSGLVAGGAHPSPVPYAHVTTTTTHKSLRGPRSGIILSNDEAIAKKLNSAIFPGLQGGPLMHIIAAKAVAFKEALTPEFKAYAHQVVANARALAETLADAGLSIVSGGTDNHLLLVDLRPKNTTGKAAEKALDRAYITCNKNNVPFDTASPFVTSGVRLGTPAGTTRGFREEEFREIGRLIAEVVEGLNRNGDEGDGQVEQHVREKVLGLTARFPIY</sequence>
<name>A0A5J5I9L4_9SPHN</name>
<dbReference type="AlphaFoldDB" id="A0A5J5I9L4"/>
<evidence type="ECO:0000256" key="8">
    <source>
        <dbReference type="ARBA" id="ARBA00022605"/>
    </source>
</evidence>
<dbReference type="PIRSF" id="PIRSF000412">
    <property type="entry name" value="SHMT"/>
    <property type="match status" value="1"/>
</dbReference>
<feature type="binding site" evidence="13">
    <location>
        <position position="132"/>
    </location>
    <ligand>
        <name>(6S)-5,6,7,8-tetrahydrofolate</name>
        <dbReference type="ChEBI" id="CHEBI:57453"/>
    </ligand>
</feature>
<dbReference type="PANTHER" id="PTHR11680">
    <property type="entry name" value="SERINE HYDROXYMETHYLTRANSFERASE"/>
    <property type="match status" value="1"/>
</dbReference>
<dbReference type="Proteomes" id="UP000325933">
    <property type="component" value="Unassembled WGS sequence"/>
</dbReference>
<evidence type="ECO:0000256" key="9">
    <source>
        <dbReference type="ARBA" id="ARBA00022679"/>
    </source>
</evidence>
<dbReference type="Proteomes" id="UP000326364">
    <property type="component" value="Unassembled WGS sequence"/>
</dbReference>
<dbReference type="GO" id="GO:0030170">
    <property type="term" value="F:pyridoxal phosphate binding"/>
    <property type="evidence" value="ECO:0007669"/>
    <property type="project" value="UniProtKB-UniRule"/>
</dbReference>
<evidence type="ECO:0000256" key="6">
    <source>
        <dbReference type="ARBA" id="ARBA00022490"/>
    </source>
</evidence>
<dbReference type="Pfam" id="PF00464">
    <property type="entry name" value="SHMT"/>
    <property type="match status" value="1"/>
</dbReference>
<dbReference type="InterPro" id="IPR019798">
    <property type="entry name" value="Ser_HO-MeTrfase_PLP_BS"/>
</dbReference>
<comment type="pathway">
    <text evidence="13">Amino-acid biosynthesis; glycine biosynthesis; glycine from L-serine: step 1/1.</text>
</comment>
<evidence type="ECO:0000256" key="3">
    <source>
        <dbReference type="ARBA" id="ARBA00004496"/>
    </source>
</evidence>
<evidence type="ECO:0000313" key="16">
    <source>
        <dbReference type="EMBL" id="KAA9020568.1"/>
    </source>
</evidence>
<dbReference type="FunFam" id="3.40.640.10:FF:000001">
    <property type="entry name" value="Serine hydroxymethyltransferase"/>
    <property type="match status" value="1"/>
</dbReference>
<organism evidence="17 18">
    <name type="scientific">Sphingobium limneticum</name>
    <dbReference type="NCBI Taxonomy" id="1007511"/>
    <lineage>
        <taxon>Bacteria</taxon>
        <taxon>Pseudomonadati</taxon>
        <taxon>Pseudomonadota</taxon>
        <taxon>Alphaproteobacteria</taxon>
        <taxon>Sphingomonadales</taxon>
        <taxon>Sphingomonadaceae</taxon>
        <taxon>Sphingobium</taxon>
    </lineage>
</organism>
<keyword evidence="17" id="KW-0489">Methyltransferase</keyword>
<feature type="binding site" evidence="13">
    <location>
        <begin position="365"/>
        <end position="367"/>
    </location>
    <ligand>
        <name>(6S)-5,6,7,8-tetrahydrofolate</name>
        <dbReference type="ChEBI" id="CHEBI:57453"/>
    </ligand>
</feature>
<keyword evidence="7 13" id="KW-0554">One-carbon metabolism</keyword>
<evidence type="ECO:0000256" key="12">
    <source>
        <dbReference type="ARBA" id="ARBA00057572"/>
    </source>
</evidence>
<comment type="catalytic activity">
    <reaction evidence="1 13">
        <text>(6R)-5,10-methylene-5,6,7,8-tetrahydrofolate + glycine + H2O = (6S)-5,6,7,8-tetrahydrofolate + L-serine</text>
        <dbReference type="Rhea" id="RHEA:15481"/>
        <dbReference type="ChEBI" id="CHEBI:15377"/>
        <dbReference type="ChEBI" id="CHEBI:15636"/>
        <dbReference type="ChEBI" id="CHEBI:33384"/>
        <dbReference type="ChEBI" id="CHEBI:57305"/>
        <dbReference type="ChEBI" id="CHEBI:57453"/>
        <dbReference type="EC" id="2.1.2.1"/>
    </reaction>
</comment>
<dbReference type="GO" id="GO:0005829">
    <property type="term" value="C:cytosol"/>
    <property type="evidence" value="ECO:0007669"/>
    <property type="project" value="TreeGrafter"/>
</dbReference>
<feature type="site" description="Plays an important role in substrate specificity" evidence="13">
    <location>
        <position position="240"/>
    </location>
</feature>
<dbReference type="InterPro" id="IPR015421">
    <property type="entry name" value="PyrdxlP-dep_Trfase_major"/>
</dbReference>
<evidence type="ECO:0000256" key="7">
    <source>
        <dbReference type="ARBA" id="ARBA00022563"/>
    </source>
</evidence>